<dbReference type="Proteomes" id="UP000198211">
    <property type="component" value="Unassembled WGS sequence"/>
</dbReference>
<keyword evidence="2" id="KW-1185">Reference proteome</keyword>
<protein>
    <submittedName>
        <fullName evidence="1">Uncharacterized protein</fullName>
    </submittedName>
</protein>
<accession>A0A225WPJ1</accession>
<organism evidence="1 2">
    <name type="scientific">Phytophthora megakarya</name>
    <dbReference type="NCBI Taxonomy" id="4795"/>
    <lineage>
        <taxon>Eukaryota</taxon>
        <taxon>Sar</taxon>
        <taxon>Stramenopiles</taxon>
        <taxon>Oomycota</taxon>
        <taxon>Peronosporomycetes</taxon>
        <taxon>Peronosporales</taxon>
        <taxon>Peronosporaceae</taxon>
        <taxon>Phytophthora</taxon>
    </lineage>
</organism>
<name>A0A225WPJ1_9STRA</name>
<proteinExistence type="predicted"/>
<dbReference type="EMBL" id="NBNE01000543">
    <property type="protein sequence ID" value="OWZ18750.1"/>
    <property type="molecule type" value="Genomic_DNA"/>
</dbReference>
<dbReference type="AlphaFoldDB" id="A0A225WPJ1"/>
<sequence length="68" mass="7851">MPGSKNLLQWRKQLKVPVGANTHTGGNLISAKWVFKLMFDNKDELERFKVRLVAHGYSQNFDIEFAET</sequence>
<reference evidence="2" key="1">
    <citation type="submission" date="2017-03" db="EMBL/GenBank/DDBJ databases">
        <title>Phytopthora megakarya and P. palmivora, two closely related causual agents of cacao black pod achieved similar genome size and gene model numbers by different mechanisms.</title>
        <authorList>
            <person name="Ali S."/>
            <person name="Shao J."/>
            <person name="Larry D.J."/>
            <person name="Kronmiller B."/>
            <person name="Shen D."/>
            <person name="Strem M.D."/>
            <person name="Melnick R.L."/>
            <person name="Guiltinan M.J."/>
            <person name="Tyler B.M."/>
            <person name="Meinhardt L.W."/>
            <person name="Bailey B.A."/>
        </authorList>
    </citation>
    <scope>NUCLEOTIDE SEQUENCE [LARGE SCALE GENOMIC DNA]</scope>
    <source>
        <strain evidence="2">zdho120</strain>
    </source>
</reference>
<comment type="caution">
    <text evidence="1">The sequence shown here is derived from an EMBL/GenBank/DDBJ whole genome shotgun (WGS) entry which is preliminary data.</text>
</comment>
<evidence type="ECO:0000313" key="2">
    <source>
        <dbReference type="Proteomes" id="UP000198211"/>
    </source>
</evidence>
<evidence type="ECO:0000313" key="1">
    <source>
        <dbReference type="EMBL" id="OWZ18750.1"/>
    </source>
</evidence>
<gene>
    <name evidence="1" type="ORF">PHMEG_0007117</name>
</gene>